<accession>A0A2I0L080</accession>
<dbReference type="AlphaFoldDB" id="A0A2I0L080"/>
<feature type="region of interest" description="Disordered" evidence="1">
    <location>
        <begin position="32"/>
        <end position="251"/>
    </location>
</feature>
<dbReference type="EMBL" id="PGOL01000239">
    <property type="protein sequence ID" value="PKI74117.1"/>
    <property type="molecule type" value="Genomic_DNA"/>
</dbReference>
<feature type="compositionally biased region" description="Polar residues" evidence="1">
    <location>
        <begin position="193"/>
        <end position="209"/>
    </location>
</feature>
<sequence length="251" mass="28103">MKNVNLGLINSVFSRISTIRRSIRTTNFECATNRDPSFLPVSPHEPWGPRAAQEQSPLSAPHFGPPASHTRIPDRSPRHYSSPGHQRQIGGHGVMSNRRGARSTEKGGREQSEERTDKESRKRRSCHCGTIHHRVTEAPKDDFPKRAYRHPGTTKVREQAPDDLPELDSISRGTLQWSRTFPGKPSGHVYGRQGSQRSPTTSQRSPSASRHSENTEKIPAKVPRSSRANDPRPKATSQRSSTGQKDRQNEC</sequence>
<comment type="caution">
    <text evidence="2">The sequence shown here is derived from an EMBL/GenBank/DDBJ whole genome shotgun (WGS) entry which is preliminary data.</text>
</comment>
<name>A0A2I0L080_PUNGR</name>
<evidence type="ECO:0000313" key="3">
    <source>
        <dbReference type="Proteomes" id="UP000233551"/>
    </source>
</evidence>
<evidence type="ECO:0000256" key="1">
    <source>
        <dbReference type="SAM" id="MobiDB-lite"/>
    </source>
</evidence>
<protein>
    <submittedName>
        <fullName evidence="2">Uncharacterized protein</fullName>
    </submittedName>
</protein>
<feature type="compositionally biased region" description="Basic and acidic residues" evidence="1">
    <location>
        <begin position="102"/>
        <end position="120"/>
    </location>
</feature>
<feature type="compositionally biased region" description="Basic residues" evidence="1">
    <location>
        <begin position="121"/>
        <end position="133"/>
    </location>
</feature>
<gene>
    <name evidence="2" type="ORF">CRG98_005496</name>
</gene>
<organism evidence="2 3">
    <name type="scientific">Punica granatum</name>
    <name type="common">Pomegranate</name>
    <dbReference type="NCBI Taxonomy" id="22663"/>
    <lineage>
        <taxon>Eukaryota</taxon>
        <taxon>Viridiplantae</taxon>
        <taxon>Streptophyta</taxon>
        <taxon>Embryophyta</taxon>
        <taxon>Tracheophyta</taxon>
        <taxon>Spermatophyta</taxon>
        <taxon>Magnoliopsida</taxon>
        <taxon>eudicotyledons</taxon>
        <taxon>Gunneridae</taxon>
        <taxon>Pentapetalae</taxon>
        <taxon>rosids</taxon>
        <taxon>malvids</taxon>
        <taxon>Myrtales</taxon>
        <taxon>Lythraceae</taxon>
        <taxon>Punica</taxon>
    </lineage>
</organism>
<dbReference type="Proteomes" id="UP000233551">
    <property type="component" value="Unassembled WGS sequence"/>
</dbReference>
<reference evidence="2 3" key="1">
    <citation type="submission" date="2017-11" db="EMBL/GenBank/DDBJ databases">
        <title>De-novo sequencing of pomegranate (Punica granatum L.) genome.</title>
        <authorList>
            <person name="Akparov Z."/>
            <person name="Amiraslanov A."/>
            <person name="Hajiyeva S."/>
            <person name="Abbasov M."/>
            <person name="Kaur K."/>
            <person name="Hamwieh A."/>
            <person name="Solovyev V."/>
            <person name="Salamov A."/>
            <person name="Braich B."/>
            <person name="Kosarev P."/>
            <person name="Mahmoud A."/>
            <person name="Hajiyev E."/>
            <person name="Babayeva S."/>
            <person name="Izzatullayeva V."/>
            <person name="Mammadov A."/>
            <person name="Mammadov A."/>
            <person name="Sharifova S."/>
            <person name="Ojaghi J."/>
            <person name="Eynullazada K."/>
            <person name="Bayramov B."/>
            <person name="Abdulazimova A."/>
            <person name="Shahmuradov I."/>
        </authorList>
    </citation>
    <scope>NUCLEOTIDE SEQUENCE [LARGE SCALE GENOMIC DNA]</scope>
    <source>
        <strain evidence="3">cv. AG2017</strain>
        <tissue evidence="2">Leaf</tissue>
    </source>
</reference>
<feature type="compositionally biased region" description="Basic and acidic residues" evidence="1">
    <location>
        <begin position="210"/>
        <end position="219"/>
    </location>
</feature>
<evidence type="ECO:0000313" key="2">
    <source>
        <dbReference type="EMBL" id="PKI74117.1"/>
    </source>
</evidence>
<keyword evidence="3" id="KW-1185">Reference proteome</keyword>
<feature type="compositionally biased region" description="Basic and acidic residues" evidence="1">
    <location>
        <begin position="134"/>
        <end position="145"/>
    </location>
</feature>
<proteinExistence type="predicted"/>